<keyword evidence="8" id="KW-1133">Transmembrane helix</keyword>
<dbReference type="EMBL" id="UOEP01000040">
    <property type="protein sequence ID" value="VAW14907.1"/>
    <property type="molecule type" value="Genomic_DNA"/>
</dbReference>
<dbReference type="Gene3D" id="3.30.1150.10">
    <property type="match status" value="1"/>
</dbReference>
<keyword evidence="6" id="KW-0812">Transmembrane</keyword>
<dbReference type="AlphaFoldDB" id="A0A3B0TNL0"/>
<keyword evidence="4" id="KW-1003">Cell membrane</keyword>
<keyword evidence="7" id="KW-0653">Protein transport</keyword>
<dbReference type="NCBIfam" id="TIGR01352">
    <property type="entry name" value="tonB_Cterm"/>
    <property type="match status" value="1"/>
</dbReference>
<dbReference type="InterPro" id="IPR006260">
    <property type="entry name" value="TonB/TolA_C"/>
</dbReference>
<dbReference type="GO" id="GO:0031992">
    <property type="term" value="F:energy transducer activity"/>
    <property type="evidence" value="ECO:0007669"/>
    <property type="project" value="TreeGrafter"/>
</dbReference>
<dbReference type="GO" id="GO:0098797">
    <property type="term" value="C:plasma membrane protein complex"/>
    <property type="evidence" value="ECO:0007669"/>
    <property type="project" value="TreeGrafter"/>
</dbReference>
<accession>A0A3B0TNL0</accession>
<evidence type="ECO:0000256" key="3">
    <source>
        <dbReference type="ARBA" id="ARBA00022448"/>
    </source>
</evidence>
<dbReference type="GO" id="GO:0055085">
    <property type="term" value="P:transmembrane transport"/>
    <property type="evidence" value="ECO:0007669"/>
    <property type="project" value="InterPro"/>
</dbReference>
<dbReference type="PANTHER" id="PTHR33446:SF2">
    <property type="entry name" value="PROTEIN TONB"/>
    <property type="match status" value="1"/>
</dbReference>
<proteinExistence type="inferred from homology"/>
<evidence type="ECO:0000313" key="11">
    <source>
        <dbReference type="EMBL" id="VAW14907.1"/>
    </source>
</evidence>
<name>A0A3B0TNL0_9ZZZZ</name>
<keyword evidence="9" id="KW-0472">Membrane</keyword>
<evidence type="ECO:0000256" key="7">
    <source>
        <dbReference type="ARBA" id="ARBA00022927"/>
    </source>
</evidence>
<keyword evidence="3" id="KW-0813">Transport</keyword>
<evidence type="ECO:0000256" key="1">
    <source>
        <dbReference type="ARBA" id="ARBA00004383"/>
    </source>
</evidence>
<evidence type="ECO:0000256" key="9">
    <source>
        <dbReference type="ARBA" id="ARBA00023136"/>
    </source>
</evidence>
<dbReference type="GO" id="GO:0015031">
    <property type="term" value="P:protein transport"/>
    <property type="evidence" value="ECO:0007669"/>
    <property type="project" value="UniProtKB-KW"/>
</dbReference>
<evidence type="ECO:0000256" key="8">
    <source>
        <dbReference type="ARBA" id="ARBA00022989"/>
    </source>
</evidence>
<reference evidence="11" key="1">
    <citation type="submission" date="2018-06" db="EMBL/GenBank/DDBJ databases">
        <authorList>
            <person name="Zhirakovskaya E."/>
        </authorList>
    </citation>
    <scope>NUCLEOTIDE SEQUENCE</scope>
</reference>
<gene>
    <name evidence="11" type="ORF">MNBD_BACTEROID01-2420</name>
</gene>
<dbReference type="PROSITE" id="PS52015">
    <property type="entry name" value="TONB_CTD"/>
    <property type="match status" value="1"/>
</dbReference>
<dbReference type="InterPro" id="IPR037682">
    <property type="entry name" value="TonB_C"/>
</dbReference>
<dbReference type="InterPro" id="IPR051045">
    <property type="entry name" value="TonB-dependent_transducer"/>
</dbReference>
<evidence type="ECO:0000259" key="10">
    <source>
        <dbReference type="PROSITE" id="PS52015"/>
    </source>
</evidence>
<comment type="similarity">
    <text evidence="2">Belongs to the TonB family.</text>
</comment>
<dbReference type="SUPFAM" id="SSF74653">
    <property type="entry name" value="TolA/TonB C-terminal domain"/>
    <property type="match status" value="1"/>
</dbReference>
<evidence type="ECO:0000256" key="2">
    <source>
        <dbReference type="ARBA" id="ARBA00006555"/>
    </source>
</evidence>
<evidence type="ECO:0000256" key="4">
    <source>
        <dbReference type="ARBA" id="ARBA00022475"/>
    </source>
</evidence>
<keyword evidence="5" id="KW-0997">Cell inner membrane</keyword>
<dbReference type="PANTHER" id="PTHR33446">
    <property type="entry name" value="PROTEIN TONB-RELATED"/>
    <property type="match status" value="1"/>
</dbReference>
<feature type="domain" description="TonB C-terminal" evidence="10">
    <location>
        <begin position="17"/>
        <end position="112"/>
    </location>
</feature>
<protein>
    <recommendedName>
        <fullName evidence="10">TonB C-terminal domain-containing protein</fullName>
    </recommendedName>
</protein>
<evidence type="ECO:0000256" key="5">
    <source>
        <dbReference type="ARBA" id="ARBA00022519"/>
    </source>
</evidence>
<organism evidence="11">
    <name type="scientific">hydrothermal vent metagenome</name>
    <dbReference type="NCBI Taxonomy" id="652676"/>
    <lineage>
        <taxon>unclassified sequences</taxon>
        <taxon>metagenomes</taxon>
        <taxon>ecological metagenomes</taxon>
    </lineage>
</organism>
<dbReference type="Pfam" id="PF03544">
    <property type="entry name" value="TonB_C"/>
    <property type="match status" value="1"/>
</dbReference>
<comment type="subcellular location">
    <subcellularLocation>
        <location evidence="1">Cell inner membrane</location>
        <topology evidence="1">Single-pass membrane protein</topology>
        <orientation evidence="1">Periplasmic side</orientation>
    </subcellularLocation>
</comment>
<sequence>MSNQKKKSFLKLPQYPGGKTALQKYIKENLIYPAEAKEAGIEGIVYLSAEIDDNGIIGGVEVAKGLGYGCDEEAIRLVKSIKFGGVTNRGKRLKTKKKFRISFKLGKQPKKKVSFSIKTETKKEDTTPKQTKYNYIITVKK</sequence>
<evidence type="ECO:0000256" key="6">
    <source>
        <dbReference type="ARBA" id="ARBA00022692"/>
    </source>
</evidence>